<dbReference type="PANTHER" id="PTHR23326">
    <property type="entry name" value="CCR4 NOT-RELATED"/>
    <property type="match status" value="1"/>
</dbReference>
<keyword evidence="2" id="KW-0805">Transcription regulation</keyword>
<evidence type="ECO:0000259" key="5">
    <source>
        <dbReference type="Pfam" id="PF04153"/>
    </source>
</evidence>
<evidence type="ECO:0000313" key="7">
    <source>
        <dbReference type="Proteomes" id="UP000594262"/>
    </source>
</evidence>
<dbReference type="Pfam" id="PF04153">
    <property type="entry name" value="NOT2_3_5_C"/>
    <property type="match status" value="1"/>
</dbReference>
<evidence type="ECO:0000313" key="6">
    <source>
        <dbReference type="EnsemblMetazoa" id="CLYHEMP010967.1"/>
    </source>
</evidence>
<dbReference type="InterPro" id="IPR038635">
    <property type="entry name" value="CCR4-NOT_su2/3/5_C_sf"/>
</dbReference>
<sequence length="673" mass="72033">MALSRGGFENQFPGINPYSAGRKPQDVSPGGSSRNPIGSGFSNNTEGSKMGFFGGMKKDGESADSADFFYGGNKTSLLQRSQSASDGGLSSHMNNLNLYGSNNSLNSMNSGFKGKENDTSSSNWSSGGWGQSGSGSGSLPFPQGGLGSTNLTNPTSRPSLNSNSLLQFSRSFSLQTGTTSQSSSDMQYQQQLKLLGSGQSSPNNSGLLSTQQQQHMQQSQQQQAFSQRNPIGQMPNISMQGHSSPSHSPIPSIGSGVSSNNNKILPPSRSLSSSGMLPTSSTALSNPGNYHGFIGNQLSRNVAGPVGQNLLSSVGQSVNADMLGPPGSNNGTGIHLNAFDSDFPALANRAGGPNSARNGQNSFSFAISNKTNPLETSQEFQMQNEDFPALPGSNVPIGQSAESAVNAAIGSIGPLPTQQTTTNQPSSGEGKDNALSEAYSLGSSYEQILKDGKFLTEKKGSRTPVSGIQTNSSGVITNIPSGMVTDQFGMIGLLTFIRAAETEPNLVTLALGSDLTTLGLNLNSTESLYHTFGSPFSDSTCKPHEIDFYAPPEYLISSYIRDKLAPIKLGRYGEDLLFYLYYTNCGDILQLAAAAELYARDWRYHKDERVWITRFPGMDPQVKMSTYERGTYYYFDPQGWRKVAKEFHVEYERLEEKPTVQALQQQAAAQQQH</sequence>
<evidence type="ECO:0000256" key="3">
    <source>
        <dbReference type="ARBA" id="ARBA00023163"/>
    </source>
</evidence>
<dbReference type="EnsemblMetazoa" id="CLYHEMT010967.1">
    <property type="protein sequence ID" value="CLYHEMP010967.1"/>
    <property type="gene ID" value="CLYHEMG010967"/>
</dbReference>
<protein>
    <recommendedName>
        <fullName evidence="5">NOT2/NOT3/NOT5 C-terminal domain-containing protein</fullName>
    </recommendedName>
</protein>
<dbReference type="GO" id="GO:0030015">
    <property type="term" value="C:CCR4-NOT core complex"/>
    <property type="evidence" value="ECO:0007669"/>
    <property type="project" value="InterPro"/>
</dbReference>
<dbReference type="GeneID" id="136798432"/>
<dbReference type="GO" id="GO:2000036">
    <property type="term" value="P:regulation of stem cell population maintenance"/>
    <property type="evidence" value="ECO:0007669"/>
    <property type="project" value="UniProtKB-ARBA"/>
</dbReference>
<feature type="compositionally biased region" description="Low complexity" evidence="4">
    <location>
        <begin position="414"/>
        <end position="425"/>
    </location>
</feature>
<comment type="similarity">
    <text evidence="1">Belongs to the CNOT2/3/5 family.</text>
</comment>
<feature type="compositionally biased region" description="Gly residues" evidence="4">
    <location>
        <begin position="127"/>
        <end position="136"/>
    </location>
</feature>
<feature type="compositionally biased region" description="Low complexity" evidence="4">
    <location>
        <begin position="209"/>
        <end position="227"/>
    </location>
</feature>
<feature type="region of interest" description="Disordered" evidence="4">
    <location>
        <begin position="411"/>
        <end position="434"/>
    </location>
</feature>
<accession>A0A7M5VFW4</accession>
<dbReference type="GO" id="GO:0006355">
    <property type="term" value="P:regulation of DNA-templated transcription"/>
    <property type="evidence" value="ECO:0007669"/>
    <property type="project" value="InterPro"/>
</dbReference>
<dbReference type="RefSeq" id="XP_066911146.1">
    <property type="nucleotide sequence ID" value="XM_067055045.1"/>
</dbReference>
<evidence type="ECO:0000256" key="2">
    <source>
        <dbReference type="ARBA" id="ARBA00023015"/>
    </source>
</evidence>
<feature type="domain" description="NOT2/NOT3/NOT5 C-terminal" evidence="5">
    <location>
        <begin position="529"/>
        <end position="654"/>
    </location>
</feature>
<dbReference type="FunFam" id="2.30.30.1020:FF:000005">
    <property type="entry name" value="Regena, isoform C"/>
    <property type="match status" value="1"/>
</dbReference>
<feature type="compositionally biased region" description="Polar residues" evidence="4">
    <location>
        <begin position="30"/>
        <end position="47"/>
    </location>
</feature>
<dbReference type="Proteomes" id="UP000594262">
    <property type="component" value="Unplaced"/>
</dbReference>
<feature type="region of interest" description="Disordered" evidence="4">
    <location>
        <begin position="196"/>
        <end position="283"/>
    </location>
</feature>
<name>A0A7M5VFW4_9CNID</name>
<feature type="region of interest" description="Disordered" evidence="4">
    <location>
        <begin position="1"/>
        <end position="57"/>
    </location>
</feature>
<feature type="compositionally biased region" description="Low complexity" evidence="4">
    <location>
        <begin position="241"/>
        <end position="281"/>
    </location>
</feature>
<dbReference type="InterPro" id="IPR007282">
    <property type="entry name" value="NOT2/3/5_C"/>
</dbReference>
<evidence type="ECO:0000256" key="4">
    <source>
        <dbReference type="SAM" id="MobiDB-lite"/>
    </source>
</evidence>
<keyword evidence="7" id="KW-1185">Reference proteome</keyword>
<feature type="region of interest" description="Disordered" evidence="4">
    <location>
        <begin position="109"/>
        <end position="163"/>
    </location>
</feature>
<dbReference type="AlphaFoldDB" id="A0A7M5VFW4"/>
<keyword evidence="3" id="KW-0804">Transcription</keyword>
<dbReference type="OrthoDB" id="25391at2759"/>
<feature type="compositionally biased region" description="Polar residues" evidence="4">
    <location>
        <begin position="149"/>
        <end position="158"/>
    </location>
</feature>
<proteinExistence type="inferred from homology"/>
<organism evidence="6 7">
    <name type="scientific">Clytia hemisphaerica</name>
    <dbReference type="NCBI Taxonomy" id="252671"/>
    <lineage>
        <taxon>Eukaryota</taxon>
        <taxon>Metazoa</taxon>
        <taxon>Cnidaria</taxon>
        <taxon>Hydrozoa</taxon>
        <taxon>Hydroidolina</taxon>
        <taxon>Leptothecata</taxon>
        <taxon>Obeliida</taxon>
        <taxon>Clytiidae</taxon>
        <taxon>Clytia</taxon>
    </lineage>
</organism>
<evidence type="ECO:0000256" key="1">
    <source>
        <dbReference type="ARBA" id="ARBA00007682"/>
    </source>
</evidence>
<dbReference type="Gene3D" id="2.30.30.1020">
    <property type="entry name" value="CCR4-NOT complex subunit 2/3/5, C-terminal domain"/>
    <property type="match status" value="1"/>
</dbReference>
<reference evidence="6" key="1">
    <citation type="submission" date="2021-01" db="UniProtKB">
        <authorList>
            <consortium name="EnsemblMetazoa"/>
        </authorList>
    </citation>
    <scope>IDENTIFICATION</scope>
</reference>
<dbReference type="InterPro" id="IPR040168">
    <property type="entry name" value="Not2/3/5"/>
</dbReference>